<accession>A0ACD3AK45</accession>
<name>A0ACD3AK45_9AGAR</name>
<sequence length="758" mass="83679">MSKPVAVADPQAAAPANPTPQSPHRPPNHQPICQDTPLKLSSHTMESGHESVQVLKNVLRGELGSPARRDDGGSDFLERAFRDIVDPTKIRQFLASCDLYDDDQKRWSAVPANPGKESELYPKFAPIFEAILQYQDFGVQRRQVVDCSSIKVNHHGDGKDLTTSPDFVILGHSGTAFNQQAFPTTPTYAQCVSPLEIKTEANTEGFPAHIAQVGVYARQCFIEQSNRLKVYSVLLTETYIRLLQYDRGGMMFSSECNIHEDPETFVRLILGLASGEDSVGFDTSIFWQGGTRYIRSLNKQGEVVDYRVVGDGAPVFSRKAICGRGTCCWRVLDPQTQEEYIIKEAWHLDGRDEVEYLEEPAVQKVIGVGRLVVPEVDSRKTIAEIRGYPEAPEGFMDRTWCRMILEAYGPNLESFKSGLQLLEAFQDLVEAHRDLFIAGILHRDISIHNTLFGKPNAPKGQRGILIDLDMAILTNREESMVSADRTGTRAFQSVSVLQGYGPESSGLPHDPMDDLQSLLYVLCWVCYRFRAPVGEENRCLGLPDFLARWDYEDAEAAASAKIKFLSQPLPPLPPYFQQGGAFGSLLEHLRGVFQKLEGYKSQLASSSRSYQKRTLAETYDKVENDYLVILTCVQLAIDQWNSPVAPVEETAAPPDRPRLELPSGINLLPLAVTSQTEGLAAPLQPMTGVVSESASSRASSERSASRKRSRISPSEGRGSQPPPSGAPSPSGTPDVGPSDGEVTDNEERSPAPKKKRGN</sequence>
<dbReference type="Proteomes" id="UP000308600">
    <property type="component" value="Unassembled WGS sequence"/>
</dbReference>
<evidence type="ECO:0000313" key="2">
    <source>
        <dbReference type="Proteomes" id="UP000308600"/>
    </source>
</evidence>
<evidence type="ECO:0000313" key="1">
    <source>
        <dbReference type="EMBL" id="TFK66137.1"/>
    </source>
</evidence>
<keyword evidence="2" id="KW-1185">Reference proteome</keyword>
<organism evidence="1 2">
    <name type="scientific">Pluteus cervinus</name>
    <dbReference type="NCBI Taxonomy" id="181527"/>
    <lineage>
        <taxon>Eukaryota</taxon>
        <taxon>Fungi</taxon>
        <taxon>Dikarya</taxon>
        <taxon>Basidiomycota</taxon>
        <taxon>Agaricomycotina</taxon>
        <taxon>Agaricomycetes</taxon>
        <taxon>Agaricomycetidae</taxon>
        <taxon>Agaricales</taxon>
        <taxon>Pluteineae</taxon>
        <taxon>Pluteaceae</taxon>
        <taxon>Pluteus</taxon>
    </lineage>
</organism>
<dbReference type="EMBL" id="ML208414">
    <property type="protein sequence ID" value="TFK66137.1"/>
    <property type="molecule type" value="Genomic_DNA"/>
</dbReference>
<gene>
    <name evidence="1" type="ORF">BDN72DRAFT_860086</name>
</gene>
<reference evidence="1 2" key="1">
    <citation type="journal article" date="2019" name="Nat. Ecol. Evol.">
        <title>Megaphylogeny resolves global patterns of mushroom evolution.</title>
        <authorList>
            <person name="Varga T."/>
            <person name="Krizsan K."/>
            <person name="Foldi C."/>
            <person name="Dima B."/>
            <person name="Sanchez-Garcia M."/>
            <person name="Sanchez-Ramirez S."/>
            <person name="Szollosi G.J."/>
            <person name="Szarkandi J.G."/>
            <person name="Papp V."/>
            <person name="Albert L."/>
            <person name="Andreopoulos W."/>
            <person name="Angelini C."/>
            <person name="Antonin V."/>
            <person name="Barry K.W."/>
            <person name="Bougher N.L."/>
            <person name="Buchanan P."/>
            <person name="Buyck B."/>
            <person name="Bense V."/>
            <person name="Catcheside P."/>
            <person name="Chovatia M."/>
            <person name="Cooper J."/>
            <person name="Damon W."/>
            <person name="Desjardin D."/>
            <person name="Finy P."/>
            <person name="Geml J."/>
            <person name="Haridas S."/>
            <person name="Hughes K."/>
            <person name="Justo A."/>
            <person name="Karasinski D."/>
            <person name="Kautmanova I."/>
            <person name="Kiss B."/>
            <person name="Kocsube S."/>
            <person name="Kotiranta H."/>
            <person name="LaButti K.M."/>
            <person name="Lechner B.E."/>
            <person name="Liimatainen K."/>
            <person name="Lipzen A."/>
            <person name="Lukacs Z."/>
            <person name="Mihaltcheva S."/>
            <person name="Morgado L.N."/>
            <person name="Niskanen T."/>
            <person name="Noordeloos M.E."/>
            <person name="Ohm R.A."/>
            <person name="Ortiz-Santana B."/>
            <person name="Ovrebo C."/>
            <person name="Racz N."/>
            <person name="Riley R."/>
            <person name="Savchenko A."/>
            <person name="Shiryaev A."/>
            <person name="Soop K."/>
            <person name="Spirin V."/>
            <person name="Szebenyi C."/>
            <person name="Tomsovsky M."/>
            <person name="Tulloss R.E."/>
            <person name="Uehling J."/>
            <person name="Grigoriev I.V."/>
            <person name="Vagvolgyi C."/>
            <person name="Papp T."/>
            <person name="Martin F.M."/>
            <person name="Miettinen O."/>
            <person name="Hibbett D.S."/>
            <person name="Nagy L.G."/>
        </authorList>
    </citation>
    <scope>NUCLEOTIDE SEQUENCE [LARGE SCALE GENOMIC DNA]</scope>
    <source>
        <strain evidence="1 2">NL-1719</strain>
    </source>
</reference>
<proteinExistence type="predicted"/>
<protein>
    <submittedName>
        <fullName evidence="1">Uncharacterized protein</fullName>
    </submittedName>
</protein>